<feature type="compositionally biased region" description="Polar residues" evidence="1">
    <location>
        <begin position="175"/>
        <end position="190"/>
    </location>
</feature>
<accession>A0A3R7N7W1</accession>
<dbReference type="EMBL" id="MKKU01000024">
    <property type="protein sequence ID" value="RNF26891.1"/>
    <property type="molecule type" value="Genomic_DNA"/>
</dbReference>
<dbReference type="GeneID" id="40314465"/>
<gene>
    <name evidence="2" type="ORF">Tco025E_00854</name>
</gene>
<name>A0A3R7N7W1_9TRYP</name>
<proteinExistence type="predicted"/>
<feature type="compositionally biased region" description="Basic and acidic residues" evidence="1">
    <location>
        <begin position="160"/>
        <end position="171"/>
    </location>
</feature>
<organism evidence="2 3">
    <name type="scientific">Trypanosoma conorhini</name>
    <dbReference type="NCBI Taxonomy" id="83891"/>
    <lineage>
        <taxon>Eukaryota</taxon>
        <taxon>Discoba</taxon>
        <taxon>Euglenozoa</taxon>
        <taxon>Kinetoplastea</taxon>
        <taxon>Metakinetoplastina</taxon>
        <taxon>Trypanosomatida</taxon>
        <taxon>Trypanosomatidae</taxon>
        <taxon>Trypanosoma</taxon>
    </lineage>
</organism>
<evidence type="ECO:0000256" key="1">
    <source>
        <dbReference type="SAM" id="MobiDB-lite"/>
    </source>
</evidence>
<keyword evidence="3" id="KW-1185">Reference proteome</keyword>
<feature type="region of interest" description="Disordered" evidence="1">
    <location>
        <begin position="159"/>
        <end position="190"/>
    </location>
</feature>
<dbReference type="OrthoDB" id="265277at2759"/>
<evidence type="ECO:0000313" key="2">
    <source>
        <dbReference type="EMBL" id="RNF26891.1"/>
    </source>
</evidence>
<dbReference type="RefSeq" id="XP_029232097.1">
    <property type="nucleotide sequence ID" value="XM_029367793.1"/>
</dbReference>
<evidence type="ECO:0000313" key="3">
    <source>
        <dbReference type="Proteomes" id="UP000284403"/>
    </source>
</evidence>
<sequence length="524" mass="56968">MLRRGVVVRWVPRYARQFPRGRGRGRKAAAAAAGLASVASNCSTESPVVRAYDEQVALAAKARQREVKKGAPSTPDSTIPDVSNLLLRKAEKLLDRWQKLSETMVTRRIGGVPSVACVSSPNKIQRSSLDQERDAVLFMAQTEVFAVVKGVLPSSTRQDVIVDRSAEDKGPTDPQKGSTQEGRSTRGTSSMVIIPDEAAADAVKYLEQLGKRHAGTVQGGVDSVEGPSPTSALVFSLHELVVFLQLYNDVNCEDGELLLRLLAELRRVVFSARKGLDNEPGVLSIREESVVPRLLLTLSSLGIVEDNVLQRLVTVNGGRFISRAKIARYSEADLVRLLVAFHRFGLHHEPCFGLAAKVLRRKSLCSPLSSFRRRALSYKTDSLPAGDVKSGGVPALMSGLTLNELLEALTAVSLSLSREREVVELLAATIVAAVEEEEGAVHRNGGGARTREEDAGFFRTLQVHRAAKVCEQMEQAQPALAHLLHRLSIRYGGVLADGGEEALSPERVGFYDFVTADLVKVRRS</sequence>
<protein>
    <submittedName>
        <fullName evidence="2">Uncharacterized protein</fullName>
    </submittedName>
</protein>
<dbReference type="AlphaFoldDB" id="A0A3R7N7W1"/>
<reference evidence="2 3" key="1">
    <citation type="journal article" date="2018" name="BMC Genomics">
        <title>Genomic comparison of Trypanosoma conorhini and Trypanosoma rangeli to Trypanosoma cruzi strains of high and low virulence.</title>
        <authorList>
            <person name="Bradwell K.R."/>
            <person name="Koparde V.N."/>
            <person name="Matveyev A.V."/>
            <person name="Serrano M.G."/>
            <person name="Alves J.M."/>
            <person name="Parikh H."/>
            <person name="Huang B."/>
            <person name="Lee V."/>
            <person name="Espinosa-Alvarez O."/>
            <person name="Ortiz P.A."/>
            <person name="Costa-Martins A.G."/>
            <person name="Teixeira M.M."/>
            <person name="Buck G.A."/>
        </authorList>
    </citation>
    <scope>NUCLEOTIDE SEQUENCE [LARGE SCALE GENOMIC DNA]</scope>
    <source>
        <strain evidence="2 3">025E</strain>
    </source>
</reference>
<dbReference type="Proteomes" id="UP000284403">
    <property type="component" value="Unassembled WGS sequence"/>
</dbReference>
<comment type="caution">
    <text evidence="2">The sequence shown here is derived from an EMBL/GenBank/DDBJ whole genome shotgun (WGS) entry which is preliminary data.</text>
</comment>